<dbReference type="SUPFAM" id="SSF103473">
    <property type="entry name" value="MFS general substrate transporter"/>
    <property type="match status" value="1"/>
</dbReference>
<feature type="transmembrane region" description="Helical" evidence="6">
    <location>
        <begin position="403"/>
        <end position="424"/>
    </location>
</feature>
<dbReference type="Proteomes" id="UP000037696">
    <property type="component" value="Unassembled WGS sequence"/>
</dbReference>
<dbReference type="InterPro" id="IPR011701">
    <property type="entry name" value="MFS"/>
</dbReference>
<proteinExistence type="predicted"/>
<dbReference type="Pfam" id="PF07690">
    <property type="entry name" value="MFS_1"/>
    <property type="match status" value="1"/>
</dbReference>
<evidence type="ECO:0000256" key="5">
    <source>
        <dbReference type="SAM" id="MobiDB-lite"/>
    </source>
</evidence>
<dbReference type="Gene3D" id="1.20.1250.20">
    <property type="entry name" value="MFS general substrate transporter like domains"/>
    <property type="match status" value="1"/>
</dbReference>
<dbReference type="PANTHER" id="PTHR23507:SF1">
    <property type="entry name" value="FI18259P1-RELATED"/>
    <property type="match status" value="1"/>
</dbReference>
<dbReference type="GO" id="GO:0022857">
    <property type="term" value="F:transmembrane transporter activity"/>
    <property type="evidence" value="ECO:0007669"/>
    <property type="project" value="InterPro"/>
</dbReference>
<comment type="caution">
    <text evidence="8">The sequence shown here is derived from an EMBL/GenBank/DDBJ whole genome shotgun (WGS) entry which is preliminary data.</text>
</comment>
<feature type="transmembrane region" description="Helical" evidence="6">
    <location>
        <begin position="197"/>
        <end position="219"/>
    </location>
</feature>
<feature type="transmembrane region" description="Helical" evidence="6">
    <location>
        <begin position="132"/>
        <end position="156"/>
    </location>
</feature>
<organism evidence="8 9">
    <name type="scientific">Penicillium nordicum</name>
    <dbReference type="NCBI Taxonomy" id="229535"/>
    <lineage>
        <taxon>Eukaryota</taxon>
        <taxon>Fungi</taxon>
        <taxon>Dikarya</taxon>
        <taxon>Ascomycota</taxon>
        <taxon>Pezizomycotina</taxon>
        <taxon>Eurotiomycetes</taxon>
        <taxon>Eurotiomycetidae</taxon>
        <taxon>Eurotiales</taxon>
        <taxon>Aspergillaceae</taxon>
        <taxon>Penicillium</taxon>
    </lineage>
</organism>
<feature type="transmembrane region" description="Helical" evidence="6">
    <location>
        <begin position="471"/>
        <end position="491"/>
    </location>
</feature>
<feature type="transmembrane region" description="Helical" evidence="6">
    <location>
        <begin position="303"/>
        <end position="327"/>
    </location>
</feature>
<feature type="domain" description="Major facilitator superfamily (MFS) profile" evidence="7">
    <location>
        <begin position="45"/>
        <end position="496"/>
    </location>
</feature>
<evidence type="ECO:0000256" key="4">
    <source>
        <dbReference type="ARBA" id="ARBA00023136"/>
    </source>
</evidence>
<protein>
    <recommendedName>
        <fullName evidence="7">Major facilitator superfamily (MFS) profile domain-containing protein</fullName>
    </recommendedName>
</protein>
<dbReference type="PANTHER" id="PTHR23507">
    <property type="entry name" value="ZGC:174356"/>
    <property type="match status" value="1"/>
</dbReference>
<accession>A0A0M9WA47</accession>
<keyword evidence="4 6" id="KW-0472">Membrane</keyword>
<keyword evidence="9" id="KW-1185">Reference proteome</keyword>
<gene>
    <name evidence="8" type="ORF">ACN38_g12234</name>
</gene>
<evidence type="ECO:0000313" key="9">
    <source>
        <dbReference type="Proteomes" id="UP000037696"/>
    </source>
</evidence>
<keyword evidence="2 6" id="KW-0812">Transmembrane</keyword>
<feature type="transmembrane region" description="Helical" evidence="6">
    <location>
        <begin position="162"/>
        <end position="185"/>
    </location>
</feature>
<name>A0A0M9WA47_9EURO</name>
<feature type="region of interest" description="Disordered" evidence="5">
    <location>
        <begin position="1"/>
        <end position="24"/>
    </location>
</feature>
<feature type="transmembrane region" description="Helical" evidence="6">
    <location>
        <begin position="339"/>
        <end position="357"/>
    </location>
</feature>
<feature type="transmembrane region" description="Helical" evidence="6">
    <location>
        <begin position="34"/>
        <end position="55"/>
    </location>
</feature>
<evidence type="ECO:0000256" key="6">
    <source>
        <dbReference type="SAM" id="Phobius"/>
    </source>
</evidence>
<comment type="subcellular location">
    <subcellularLocation>
        <location evidence="1">Membrane</location>
        <topology evidence="1">Multi-pass membrane protein</topology>
    </subcellularLocation>
</comment>
<sequence>MMPHHETTEQPQHPLVNQSIADSSPDQHNDVSTVYWRPAIFCTLIYLLMGIGYFISAAPQLRLLESIICQQYYEGSESSASEAGIPEHLCKEGPVQAALAQLLGWQSFFDNIPGLLLTLPYGILADKYGRRLIMTLSFVGQFVGMSWVLIVCWLGLPIRAMWLSSLFLIVGGGSNVAASVSMMVITDSTPEGKRSQIFMYFNAAVIIAEIISPPVGSLLMKQSLWVPLLLNSICGAISIILSWYMPETNEHAARHQEGDYTKIPSSGDNEELSGSLPEDLGSIMALAHSLKDSMRIIFTQKNIALIALSFLISTFARDSMAFLLQYISNRYSWPIAKTSWLLSFRAAAQLVQFMLVLPWIDRKMLKRFERQPRKKDLYLARISIVAITIGFAIVGIAPVVGLSMFGIAIYTIGSGFGTFARSLISSLTEPTMIGTLYSALALMDTLGSLLAGPVMSWAFRWGMNLGGAWLGMPYLISAALCGAMTTIIFLIRLERPESEVGNTDVGLA</sequence>
<feature type="transmembrane region" description="Helical" evidence="6">
    <location>
        <begin position="225"/>
        <end position="245"/>
    </location>
</feature>
<dbReference type="GO" id="GO:0016020">
    <property type="term" value="C:membrane"/>
    <property type="evidence" value="ECO:0007669"/>
    <property type="project" value="UniProtKB-SubCell"/>
</dbReference>
<feature type="transmembrane region" description="Helical" evidence="6">
    <location>
        <begin position="378"/>
        <end position="397"/>
    </location>
</feature>
<keyword evidence="3 6" id="KW-1133">Transmembrane helix</keyword>
<dbReference type="PROSITE" id="PS50850">
    <property type="entry name" value="MFS"/>
    <property type="match status" value="1"/>
</dbReference>
<reference evidence="8 9" key="1">
    <citation type="submission" date="2015-08" db="EMBL/GenBank/DDBJ databases">
        <title>Genome sequencing of Penicillium nordicum.</title>
        <authorList>
            <person name="Nguyen H.D."/>
            <person name="Seifert K.A."/>
        </authorList>
    </citation>
    <scope>NUCLEOTIDE SEQUENCE [LARGE SCALE GENOMIC DNA]</scope>
    <source>
        <strain evidence="8 9">DAOMC 185683</strain>
    </source>
</reference>
<feature type="transmembrane region" description="Helical" evidence="6">
    <location>
        <begin position="436"/>
        <end position="459"/>
    </location>
</feature>
<evidence type="ECO:0000313" key="8">
    <source>
        <dbReference type="EMBL" id="KOS36992.1"/>
    </source>
</evidence>
<dbReference type="InterPro" id="IPR020846">
    <property type="entry name" value="MFS_dom"/>
</dbReference>
<evidence type="ECO:0000259" key="7">
    <source>
        <dbReference type="PROSITE" id="PS50850"/>
    </source>
</evidence>
<dbReference type="AlphaFoldDB" id="A0A0M9WA47"/>
<dbReference type="InterPro" id="IPR036259">
    <property type="entry name" value="MFS_trans_sf"/>
</dbReference>
<dbReference type="EMBL" id="LHQQ01000366">
    <property type="protein sequence ID" value="KOS36992.1"/>
    <property type="molecule type" value="Genomic_DNA"/>
</dbReference>
<dbReference type="OrthoDB" id="194139at2759"/>
<feature type="compositionally biased region" description="Polar residues" evidence="5">
    <location>
        <begin position="9"/>
        <end position="24"/>
    </location>
</feature>
<evidence type="ECO:0000256" key="2">
    <source>
        <dbReference type="ARBA" id="ARBA00022692"/>
    </source>
</evidence>
<evidence type="ECO:0000256" key="1">
    <source>
        <dbReference type="ARBA" id="ARBA00004141"/>
    </source>
</evidence>
<evidence type="ECO:0000256" key="3">
    <source>
        <dbReference type="ARBA" id="ARBA00022989"/>
    </source>
</evidence>